<dbReference type="InterPro" id="IPR016123">
    <property type="entry name" value="Mog1/PsbP_a/b/a-sand"/>
</dbReference>
<feature type="region of interest" description="Disordered" evidence="1">
    <location>
        <begin position="165"/>
        <end position="215"/>
    </location>
</feature>
<dbReference type="SUPFAM" id="SSF55724">
    <property type="entry name" value="Mog1p/PsbP-like"/>
    <property type="match status" value="1"/>
</dbReference>
<reference evidence="3 4" key="1">
    <citation type="journal article" date="2014" name="Nat. Commun.">
        <title>Klebsormidium flaccidum genome reveals primary factors for plant terrestrial adaptation.</title>
        <authorList>
            <person name="Hori K."/>
            <person name="Maruyama F."/>
            <person name="Fujisawa T."/>
            <person name="Togashi T."/>
            <person name="Yamamoto N."/>
            <person name="Seo M."/>
            <person name="Sato S."/>
            <person name="Yamada T."/>
            <person name="Mori H."/>
            <person name="Tajima N."/>
            <person name="Moriyama T."/>
            <person name="Ikeuchi M."/>
            <person name="Watanabe M."/>
            <person name="Wada H."/>
            <person name="Kobayashi K."/>
            <person name="Saito M."/>
            <person name="Masuda T."/>
            <person name="Sasaki-Sekimoto Y."/>
            <person name="Mashiguchi K."/>
            <person name="Awai K."/>
            <person name="Shimojima M."/>
            <person name="Masuda S."/>
            <person name="Iwai M."/>
            <person name="Nobusawa T."/>
            <person name="Narise T."/>
            <person name="Kondo S."/>
            <person name="Saito H."/>
            <person name="Sato R."/>
            <person name="Murakawa M."/>
            <person name="Ihara Y."/>
            <person name="Oshima-Yamada Y."/>
            <person name="Ohtaka K."/>
            <person name="Satoh M."/>
            <person name="Sonobe K."/>
            <person name="Ishii M."/>
            <person name="Ohtani R."/>
            <person name="Kanamori-Sato M."/>
            <person name="Honoki R."/>
            <person name="Miyazaki D."/>
            <person name="Mochizuki H."/>
            <person name="Umetsu J."/>
            <person name="Higashi K."/>
            <person name="Shibata D."/>
            <person name="Kamiya Y."/>
            <person name="Sato N."/>
            <person name="Nakamura Y."/>
            <person name="Tabata S."/>
            <person name="Ida S."/>
            <person name="Kurokawa K."/>
            <person name="Ohta H."/>
        </authorList>
    </citation>
    <scope>NUCLEOTIDE SEQUENCE [LARGE SCALE GENOMIC DNA]</scope>
    <source>
        <strain evidence="3 4">NIES-2285</strain>
    </source>
</reference>
<name>A0A1Y1HM17_KLENI</name>
<feature type="compositionally biased region" description="Low complexity" evidence="1">
    <location>
        <begin position="168"/>
        <end position="190"/>
    </location>
</feature>
<sequence length="401" mass="44037">MATSMALDLAQSASNHACWVPGEFRGPQSLLQRPYLAPCWRSLERHCVLQWTPIAAANARDFAHGFKRRQALIFEVSREGGVRAETRVRAANFDSSLQGREREPTSGADEAVTCSRVDENLEGDLHGTPAGSSSQDSVTYSRRKLGLLAIPLVLIAAEARAEEADGQSAPPLASSQESSSIADSKASESPQTKDELLDGDNIKVSGGTSKTGRLEVGPDFRRYRAEDFSIYVPRSYENVTEVDDNPRSTLTMEQKAANRPYAARFASADQAEVITVVIRDASTLRLSFLQTKDISDLGSLDKAAQLLLPPGAKILKSRVVTQEVDRGQELEKVVKSLPVDIDTKLKRNYYQYEFYARGQQVALAAAAQNGKIYVVGATVPTKRWKDLAKQMRTIANSFELR</sequence>
<dbReference type="EMBL" id="DF236984">
    <property type="protein sequence ID" value="GAQ79660.1"/>
    <property type="molecule type" value="Genomic_DNA"/>
</dbReference>
<accession>A0A1Y1HM17</accession>
<gene>
    <name evidence="3" type="ORF">KFL_000350160</name>
</gene>
<dbReference type="GO" id="GO:0019898">
    <property type="term" value="C:extrinsic component of membrane"/>
    <property type="evidence" value="ECO:0007669"/>
    <property type="project" value="InterPro"/>
</dbReference>
<dbReference type="AlphaFoldDB" id="A0A1Y1HM17"/>
<evidence type="ECO:0000259" key="2">
    <source>
        <dbReference type="Pfam" id="PF01789"/>
    </source>
</evidence>
<dbReference type="PANTHER" id="PTHR37764:SF1">
    <property type="entry name" value="KETOSE_ALDOSE ISOMERASE, PUTATIVE (MOG1_PSBP_DUF1795-LIKE PHOTOSYSTEM II REACTION CENTER PSBP FAMILY PROTEIN)-RELATED"/>
    <property type="match status" value="1"/>
</dbReference>
<evidence type="ECO:0000256" key="1">
    <source>
        <dbReference type="SAM" id="MobiDB-lite"/>
    </source>
</evidence>
<dbReference type="InterPro" id="IPR002683">
    <property type="entry name" value="PsbP_C"/>
</dbReference>
<dbReference type="PANTHER" id="PTHR37764">
    <property type="entry name" value="KETOSE/ALDOSE ISOMERASE, PUTATIVE (MOG1/PSBP/DUF1795-LIKE PHOTOSYSTEM II REACTION CENTER PSBP FAMILY PROTEIN)-RELATED"/>
    <property type="match status" value="1"/>
</dbReference>
<feature type="domain" description="PsbP C-terminal" evidence="2">
    <location>
        <begin position="219"/>
        <end position="399"/>
    </location>
</feature>
<protein>
    <recommendedName>
        <fullName evidence="2">PsbP C-terminal domain-containing protein</fullName>
    </recommendedName>
</protein>
<proteinExistence type="predicted"/>
<dbReference type="Proteomes" id="UP000054558">
    <property type="component" value="Unassembled WGS sequence"/>
</dbReference>
<dbReference type="GO" id="GO:0015979">
    <property type="term" value="P:photosynthesis"/>
    <property type="evidence" value="ECO:0007669"/>
    <property type="project" value="InterPro"/>
</dbReference>
<keyword evidence="4" id="KW-1185">Reference proteome</keyword>
<dbReference type="Pfam" id="PF01789">
    <property type="entry name" value="PsbP"/>
    <property type="match status" value="1"/>
</dbReference>
<dbReference type="GO" id="GO:0005509">
    <property type="term" value="F:calcium ion binding"/>
    <property type="evidence" value="ECO:0007669"/>
    <property type="project" value="InterPro"/>
</dbReference>
<dbReference type="OrthoDB" id="1621991at2759"/>
<evidence type="ECO:0000313" key="3">
    <source>
        <dbReference type="EMBL" id="GAQ79660.1"/>
    </source>
</evidence>
<dbReference type="Gene3D" id="3.40.1000.10">
    <property type="entry name" value="Mog1/PsbP, alpha/beta/alpha sandwich"/>
    <property type="match status" value="1"/>
</dbReference>
<organism evidence="3 4">
    <name type="scientific">Klebsormidium nitens</name>
    <name type="common">Green alga</name>
    <name type="synonym">Ulothrix nitens</name>
    <dbReference type="NCBI Taxonomy" id="105231"/>
    <lineage>
        <taxon>Eukaryota</taxon>
        <taxon>Viridiplantae</taxon>
        <taxon>Streptophyta</taxon>
        <taxon>Klebsormidiophyceae</taxon>
        <taxon>Klebsormidiales</taxon>
        <taxon>Klebsormidiaceae</taxon>
        <taxon>Klebsormidium</taxon>
    </lineage>
</organism>
<dbReference type="GO" id="GO:0009654">
    <property type="term" value="C:photosystem II oxygen evolving complex"/>
    <property type="evidence" value="ECO:0007669"/>
    <property type="project" value="InterPro"/>
</dbReference>
<evidence type="ECO:0000313" key="4">
    <source>
        <dbReference type="Proteomes" id="UP000054558"/>
    </source>
</evidence>
<dbReference type="STRING" id="105231.A0A1Y1HM17"/>